<reference evidence="2" key="3">
    <citation type="journal article" date="2014" name="Nature">
        <title>Elephant shark genome provides unique insights into gnathostome evolution.</title>
        <authorList>
            <consortium name="International Elephant Shark Genome Sequencing Consortium"/>
            <person name="Venkatesh B."/>
            <person name="Lee A.P."/>
            <person name="Ravi V."/>
            <person name="Maurya A.K."/>
            <person name="Lian M.M."/>
            <person name="Swann J.B."/>
            <person name="Ohta Y."/>
            <person name="Flajnik M.F."/>
            <person name="Sutoh Y."/>
            <person name="Kasahara M."/>
            <person name="Hoon S."/>
            <person name="Gangu V."/>
            <person name="Roy S.W."/>
            <person name="Irimia M."/>
            <person name="Korzh V."/>
            <person name="Kondrychyn I."/>
            <person name="Lim Z.W."/>
            <person name="Tay B.H."/>
            <person name="Tohari S."/>
            <person name="Kong K.W."/>
            <person name="Ho S."/>
            <person name="Lorente-Galdos B."/>
            <person name="Quilez J."/>
            <person name="Marques-Bonet T."/>
            <person name="Raney B.J."/>
            <person name="Ingham P.W."/>
            <person name="Tay A."/>
            <person name="Hillier L.W."/>
            <person name="Minx P."/>
            <person name="Boehm T."/>
            <person name="Wilson R.K."/>
            <person name="Brenner S."/>
            <person name="Warren W.C."/>
        </authorList>
    </citation>
    <scope>NUCLEOTIDE SEQUENCE [LARGE SCALE GENOMIC DNA]</scope>
</reference>
<dbReference type="InterPro" id="IPR011990">
    <property type="entry name" value="TPR-like_helical_dom_sf"/>
</dbReference>
<dbReference type="OMA" id="WLISAQM"/>
<reference evidence="2" key="1">
    <citation type="journal article" date="2006" name="Science">
        <title>Ancient noncoding elements conserved in the human genome.</title>
        <authorList>
            <person name="Venkatesh B."/>
            <person name="Kirkness E.F."/>
            <person name="Loh Y.H."/>
            <person name="Halpern A.L."/>
            <person name="Lee A.P."/>
            <person name="Johnson J."/>
            <person name="Dandona N."/>
            <person name="Viswanathan L.D."/>
            <person name="Tay A."/>
            <person name="Venter J.C."/>
            <person name="Strausberg R.L."/>
            <person name="Brenner S."/>
        </authorList>
    </citation>
    <scope>NUCLEOTIDE SEQUENCE [LARGE SCALE GENOMIC DNA]</scope>
</reference>
<dbReference type="Ensembl" id="ENSCMIT00000006293.1">
    <property type="protein sequence ID" value="ENSCMIP00000006092.1"/>
    <property type="gene ID" value="ENSCMIG00000003508.1"/>
</dbReference>
<dbReference type="Gene3D" id="1.25.40.10">
    <property type="entry name" value="Tetratricopeptide repeat domain"/>
    <property type="match status" value="1"/>
</dbReference>
<dbReference type="Proteomes" id="UP000314986">
    <property type="component" value="Unassembled WGS sequence"/>
</dbReference>
<reference evidence="1" key="4">
    <citation type="submission" date="2025-08" db="UniProtKB">
        <authorList>
            <consortium name="Ensembl"/>
        </authorList>
    </citation>
    <scope>IDENTIFICATION</scope>
</reference>
<protein>
    <submittedName>
        <fullName evidence="1">Uncharacterized protein</fullName>
    </submittedName>
</protein>
<organism evidence="1 2">
    <name type="scientific">Callorhinchus milii</name>
    <name type="common">Ghost shark</name>
    <dbReference type="NCBI Taxonomy" id="7868"/>
    <lineage>
        <taxon>Eukaryota</taxon>
        <taxon>Metazoa</taxon>
        <taxon>Chordata</taxon>
        <taxon>Craniata</taxon>
        <taxon>Vertebrata</taxon>
        <taxon>Chondrichthyes</taxon>
        <taxon>Holocephali</taxon>
        <taxon>Chimaeriformes</taxon>
        <taxon>Callorhinchidae</taxon>
        <taxon>Callorhinchus</taxon>
    </lineage>
</organism>
<dbReference type="InParanoid" id="A0A4W3GSR8"/>
<accession>A0A4W3GSR8</accession>
<evidence type="ECO:0000313" key="2">
    <source>
        <dbReference type="Proteomes" id="UP000314986"/>
    </source>
</evidence>
<dbReference type="AlphaFoldDB" id="A0A4W3GSR8"/>
<sequence length="83" mass="9386">VEERLQRAVGYKAEGNEHYKARRLSQAIRRYHWALLHLRGVDPNASPPLPAIGTPTVQLSPQQSELLYSTQCDCYNNLPGNVK</sequence>
<proteinExistence type="predicted"/>
<reference evidence="2" key="2">
    <citation type="journal article" date="2007" name="PLoS Biol.">
        <title>Survey sequencing and comparative analysis of the elephant shark (Callorhinchus milii) genome.</title>
        <authorList>
            <person name="Venkatesh B."/>
            <person name="Kirkness E.F."/>
            <person name="Loh Y.H."/>
            <person name="Halpern A.L."/>
            <person name="Lee A.P."/>
            <person name="Johnson J."/>
            <person name="Dandona N."/>
            <person name="Viswanathan L.D."/>
            <person name="Tay A."/>
            <person name="Venter J.C."/>
            <person name="Strausberg R.L."/>
            <person name="Brenner S."/>
        </authorList>
    </citation>
    <scope>NUCLEOTIDE SEQUENCE [LARGE SCALE GENOMIC DNA]</scope>
</reference>
<keyword evidence="2" id="KW-1185">Reference proteome</keyword>
<evidence type="ECO:0000313" key="1">
    <source>
        <dbReference type="Ensembl" id="ENSCMIP00000006092.1"/>
    </source>
</evidence>
<name>A0A4W3GSR8_CALMI</name>
<dbReference type="GeneTree" id="ENSGT00940000169580"/>
<reference evidence="1" key="5">
    <citation type="submission" date="2025-09" db="UniProtKB">
        <authorList>
            <consortium name="Ensembl"/>
        </authorList>
    </citation>
    <scope>IDENTIFICATION</scope>
</reference>